<keyword evidence="8 11" id="KW-0472">Membrane</keyword>
<dbReference type="Gene3D" id="1.10.760.10">
    <property type="entry name" value="Cytochrome c-like domain"/>
    <property type="match status" value="1"/>
</dbReference>
<accession>A0A840A144</accession>
<evidence type="ECO:0000256" key="2">
    <source>
        <dbReference type="ARBA" id="ARBA00016165"/>
    </source>
</evidence>
<dbReference type="Gene3D" id="1.20.5.100">
    <property type="entry name" value="Cytochrome c1, transmembrane anchor, C-terminal"/>
    <property type="match status" value="1"/>
</dbReference>
<dbReference type="InterPro" id="IPR009056">
    <property type="entry name" value="Cyt_c-like_dom"/>
</dbReference>
<dbReference type="RefSeq" id="WP_183772158.1">
    <property type="nucleotide sequence ID" value="NZ_JACIDK010000002.1"/>
</dbReference>
<feature type="region of interest" description="Disordered" evidence="10">
    <location>
        <begin position="119"/>
        <end position="140"/>
    </location>
</feature>
<evidence type="ECO:0000256" key="10">
    <source>
        <dbReference type="SAM" id="MobiDB-lite"/>
    </source>
</evidence>
<dbReference type="GO" id="GO:0009055">
    <property type="term" value="F:electron transfer activity"/>
    <property type="evidence" value="ECO:0007669"/>
    <property type="project" value="InterPro"/>
</dbReference>
<evidence type="ECO:0000256" key="4">
    <source>
        <dbReference type="ARBA" id="ARBA00022692"/>
    </source>
</evidence>
<reference evidence="14 15" key="1">
    <citation type="submission" date="2020-08" db="EMBL/GenBank/DDBJ databases">
        <title>Genomic Encyclopedia of Type Strains, Phase IV (KMG-IV): sequencing the most valuable type-strain genomes for metagenomic binning, comparative biology and taxonomic classification.</title>
        <authorList>
            <person name="Goeker M."/>
        </authorList>
    </citation>
    <scope>NUCLEOTIDE SEQUENCE [LARGE SCALE GENOMIC DNA]</scope>
    <source>
        <strain evidence="14 15">DSM 21793</strain>
    </source>
</reference>
<dbReference type="AlphaFoldDB" id="A0A840A144"/>
<dbReference type="SUPFAM" id="SSF46626">
    <property type="entry name" value="Cytochrome c"/>
    <property type="match status" value="1"/>
</dbReference>
<evidence type="ECO:0000256" key="3">
    <source>
        <dbReference type="ARBA" id="ARBA00022617"/>
    </source>
</evidence>
<dbReference type="EMBL" id="JACIDK010000002">
    <property type="protein sequence ID" value="MBB3891363.1"/>
    <property type="molecule type" value="Genomic_DNA"/>
</dbReference>
<feature type="domain" description="Cytochrome c" evidence="13">
    <location>
        <begin position="47"/>
        <end position="244"/>
    </location>
</feature>
<evidence type="ECO:0000256" key="9">
    <source>
        <dbReference type="PIRSR" id="PIRSR602326-1"/>
    </source>
</evidence>
<dbReference type="Proteomes" id="UP000530564">
    <property type="component" value="Unassembled WGS sequence"/>
</dbReference>
<feature type="binding site" description="covalent" evidence="9">
    <location>
        <position position="63"/>
    </location>
    <ligand>
        <name>heme c</name>
        <dbReference type="ChEBI" id="CHEBI:61717"/>
    </ligand>
</feature>
<protein>
    <recommendedName>
        <fullName evidence="2">Cytochrome c1</fullName>
    </recommendedName>
</protein>
<sequence>MLRKGIALAALGLAVLAAPAAQAAGGALPPKHVEFSFEGPFGKFDQAELQRGYKVYREVCSACHSMNLMYFRNLGQKGGPFYDPKYKNPNDNPYVKSIAKDYQIKDIDSETGDVIDRPGTSADKFPSPFPNEAAARASNGGAYPPDLSVMAKARHAGPQYIYSLLTGYKNPPAGLKVGAGQHYNPYMAGDVTAAWSGPHDKVPPGGFIAMAPPLAAGQVTFDDGTKSTLEQQAKDVAAFIAWASEPKMEERKAFGMAAMIYLFIFAGLLYASYRKIWKNVAH</sequence>
<comment type="subcellular location">
    <subcellularLocation>
        <location evidence="1">Membrane</location>
    </subcellularLocation>
</comment>
<dbReference type="GO" id="GO:0046872">
    <property type="term" value="F:metal ion binding"/>
    <property type="evidence" value="ECO:0007669"/>
    <property type="project" value="UniProtKB-KW"/>
</dbReference>
<dbReference type="PROSITE" id="PS51007">
    <property type="entry name" value="CYTC"/>
    <property type="match status" value="1"/>
</dbReference>
<dbReference type="PANTHER" id="PTHR10266">
    <property type="entry name" value="CYTOCHROME C1"/>
    <property type="match status" value="1"/>
</dbReference>
<comment type="caution">
    <text evidence="14">The sequence shown here is derived from an EMBL/GenBank/DDBJ whole genome shotgun (WGS) entry which is preliminary data.</text>
</comment>
<evidence type="ECO:0000259" key="13">
    <source>
        <dbReference type="PROSITE" id="PS51007"/>
    </source>
</evidence>
<dbReference type="GO" id="GO:0020037">
    <property type="term" value="F:heme binding"/>
    <property type="evidence" value="ECO:0007669"/>
    <property type="project" value="InterPro"/>
</dbReference>
<feature type="transmembrane region" description="Helical" evidence="11">
    <location>
        <begin position="253"/>
        <end position="273"/>
    </location>
</feature>
<keyword evidence="5 9" id="KW-0479">Metal-binding</keyword>
<keyword evidence="7 9" id="KW-0408">Iron</keyword>
<evidence type="ECO:0000313" key="15">
    <source>
        <dbReference type="Proteomes" id="UP000530564"/>
    </source>
</evidence>
<feature type="binding site" description="covalent" evidence="9">
    <location>
        <position position="60"/>
    </location>
    <ligand>
        <name>heme c</name>
        <dbReference type="ChEBI" id="CHEBI:61717"/>
    </ligand>
</feature>
<feature type="binding site" description="covalent" evidence="9">
    <location>
        <position position="64"/>
    </location>
    <ligand>
        <name>heme c</name>
        <dbReference type="ChEBI" id="CHEBI:61717"/>
    </ligand>
</feature>
<gene>
    <name evidence="14" type="ORF">GGQ61_002080</name>
</gene>
<comment type="cofactor">
    <cofactor evidence="9">
        <name>heme c</name>
        <dbReference type="ChEBI" id="CHEBI:61717"/>
    </cofactor>
    <text evidence="9">Binds 1 heme c group covalently per subunit.</text>
</comment>
<feature type="signal peptide" evidence="12">
    <location>
        <begin position="1"/>
        <end position="23"/>
    </location>
</feature>
<organism evidence="14 15">
    <name type="scientific">Phenylobacterium haematophilum</name>
    <dbReference type="NCBI Taxonomy" id="98513"/>
    <lineage>
        <taxon>Bacteria</taxon>
        <taxon>Pseudomonadati</taxon>
        <taxon>Pseudomonadota</taxon>
        <taxon>Alphaproteobacteria</taxon>
        <taxon>Caulobacterales</taxon>
        <taxon>Caulobacteraceae</taxon>
        <taxon>Phenylobacterium</taxon>
    </lineage>
</organism>
<dbReference type="InterPro" id="IPR002326">
    <property type="entry name" value="Cyt_c1"/>
</dbReference>
<dbReference type="InterPro" id="IPR036909">
    <property type="entry name" value="Cyt_c-like_dom_sf"/>
</dbReference>
<feature type="chain" id="PRO_5032302990" description="Cytochrome c1" evidence="12">
    <location>
        <begin position="24"/>
        <end position="282"/>
    </location>
</feature>
<evidence type="ECO:0000256" key="12">
    <source>
        <dbReference type="SAM" id="SignalP"/>
    </source>
</evidence>
<dbReference type="PANTHER" id="PTHR10266:SF3">
    <property type="entry name" value="CYTOCHROME C1, HEME PROTEIN, MITOCHONDRIAL"/>
    <property type="match status" value="1"/>
</dbReference>
<proteinExistence type="predicted"/>
<dbReference type="PRINTS" id="PR00603">
    <property type="entry name" value="CYTOCHROMEC1"/>
</dbReference>
<keyword evidence="4 11" id="KW-0812">Transmembrane</keyword>
<dbReference type="Pfam" id="PF02167">
    <property type="entry name" value="Cytochrom_C1"/>
    <property type="match status" value="1"/>
</dbReference>
<evidence type="ECO:0000256" key="6">
    <source>
        <dbReference type="ARBA" id="ARBA00022989"/>
    </source>
</evidence>
<dbReference type="GO" id="GO:0016020">
    <property type="term" value="C:membrane"/>
    <property type="evidence" value="ECO:0007669"/>
    <property type="project" value="UniProtKB-SubCell"/>
</dbReference>
<evidence type="ECO:0000256" key="5">
    <source>
        <dbReference type="ARBA" id="ARBA00022723"/>
    </source>
</evidence>
<evidence type="ECO:0000256" key="1">
    <source>
        <dbReference type="ARBA" id="ARBA00004370"/>
    </source>
</evidence>
<feature type="binding site" description="covalent" evidence="9">
    <location>
        <position position="210"/>
    </location>
    <ligand>
        <name>heme c</name>
        <dbReference type="ChEBI" id="CHEBI:61717"/>
    </ligand>
</feature>
<keyword evidence="15" id="KW-1185">Reference proteome</keyword>
<keyword evidence="12" id="KW-0732">Signal</keyword>
<keyword evidence="6 11" id="KW-1133">Transmembrane helix</keyword>
<name>A0A840A144_9CAUL</name>
<evidence type="ECO:0000256" key="11">
    <source>
        <dbReference type="SAM" id="Phobius"/>
    </source>
</evidence>
<evidence type="ECO:0000256" key="7">
    <source>
        <dbReference type="ARBA" id="ARBA00023004"/>
    </source>
</evidence>
<evidence type="ECO:0000256" key="8">
    <source>
        <dbReference type="ARBA" id="ARBA00023136"/>
    </source>
</evidence>
<keyword evidence="3 9" id="KW-0349">Heme</keyword>
<evidence type="ECO:0000313" key="14">
    <source>
        <dbReference type="EMBL" id="MBB3891363.1"/>
    </source>
</evidence>